<dbReference type="Proteomes" id="UP001500839">
    <property type="component" value="Unassembled WGS sequence"/>
</dbReference>
<feature type="compositionally biased region" description="Acidic residues" evidence="8">
    <location>
        <begin position="520"/>
        <end position="529"/>
    </location>
</feature>
<feature type="transmembrane region" description="Helical" evidence="9">
    <location>
        <begin position="244"/>
        <end position="264"/>
    </location>
</feature>
<feature type="transmembrane region" description="Helical" evidence="9">
    <location>
        <begin position="30"/>
        <end position="52"/>
    </location>
</feature>
<dbReference type="InterPro" id="IPR004638">
    <property type="entry name" value="EmrB-like"/>
</dbReference>
<gene>
    <name evidence="11" type="ORF">GCM10023353_07760</name>
</gene>
<feature type="transmembrane region" description="Helical" evidence="9">
    <location>
        <begin position="284"/>
        <end position="305"/>
    </location>
</feature>
<dbReference type="InterPro" id="IPR020846">
    <property type="entry name" value="MFS_dom"/>
</dbReference>
<feature type="transmembrane region" description="Helical" evidence="9">
    <location>
        <begin position="481"/>
        <end position="499"/>
    </location>
</feature>
<protein>
    <submittedName>
        <fullName evidence="11">MFS transporter</fullName>
    </submittedName>
</protein>
<feature type="transmembrane region" description="Helical" evidence="9">
    <location>
        <begin position="317"/>
        <end position="337"/>
    </location>
</feature>
<feature type="region of interest" description="Disordered" evidence="8">
    <location>
        <begin position="510"/>
        <end position="529"/>
    </location>
</feature>
<keyword evidence="5 9" id="KW-0812">Transmembrane</keyword>
<feature type="transmembrane region" description="Helical" evidence="9">
    <location>
        <begin position="154"/>
        <end position="177"/>
    </location>
</feature>
<evidence type="ECO:0000313" key="11">
    <source>
        <dbReference type="EMBL" id="GAA4806905.1"/>
    </source>
</evidence>
<evidence type="ECO:0000256" key="4">
    <source>
        <dbReference type="ARBA" id="ARBA00022475"/>
    </source>
</evidence>
<dbReference type="PANTHER" id="PTHR42718:SF9">
    <property type="entry name" value="MAJOR FACILITATOR SUPERFAMILY MULTIDRUG TRANSPORTER MFSC"/>
    <property type="match status" value="1"/>
</dbReference>
<dbReference type="CDD" id="cd17503">
    <property type="entry name" value="MFS_LmrB_MDR_like"/>
    <property type="match status" value="1"/>
</dbReference>
<name>A0ABP9C9P2_9ACTN</name>
<feature type="transmembrane region" description="Helical" evidence="9">
    <location>
        <begin position="374"/>
        <end position="401"/>
    </location>
</feature>
<evidence type="ECO:0000313" key="12">
    <source>
        <dbReference type="Proteomes" id="UP001500839"/>
    </source>
</evidence>
<keyword evidence="7 9" id="KW-0472">Membrane</keyword>
<comment type="similarity">
    <text evidence="2">Belongs to the major facilitator superfamily. EmrB family.</text>
</comment>
<dbReference type="Gene3D" id="1.20.1250.20">
    <property type="entry name" value="MFS general substrate transporter like domains"/>
    <property type="match status" value="1"/>
</dbReference>
<dbReference type="PRINTS" id="PR01036">
    <property type="entry name" value="TCRTETB"/>
</dbReference>
<evidence type="ECO:0000256" key="8">
    <source>
        <dbReference type="SAM" id="MobiDB-lite"/>
    </source>
</evidence>
<evidence type="ECO:0000256" key="3">
    <source>
        <dbReference type="ARBA" id="ARBA00022448"/>
    </source>
</evidence>
<dbReference type="NCBIfam" id="TIGR00711">
    <property type="entry name" value="efflux_EmrB"/>
    <property type="match status" value="1"/>
</dbReference>
<feature type="transmembrane region" description="Helical" evidence="9">
    <location>
        <begin position="349"/>
        <end position="368"/>
    </location>
</feature>
<dbReference type="RefSeq" id="WP_200171011.1">
    <property type="nucleotide sequence ID" value="NZ_BAABKQ010000001.1"/>
</dbReference>
<keyword evidence="3" id="KW-0813">Transport</keyword>
<reference evidence="12" key="1">
    <citation type="journal article" date="2019" name="Int. J. Syst. Evol. Microbiol.">
        <title>The Global Catalogue of Microorganisms (GCM) 10K type strain sequencing project: providing services to taxonomists for standard genome sequencing and annotation.</title>
        <authorList>
            <consortium name="The Broad Institute Genomics Platform"/>
            <consortium name="The Broad Institute Genome Sequencing Center for Infectious Disease"/>
            <person name="Wu L."/>
            <person name="Ma J."/>
        </authorList>
    </citation>
    <scope>NUCLEOTIDE SEQUENCE [LARGE SCALE GENOMIC DNA]</scope>
    <source>
        <strain evidence="12">JCM 18542</strain>
    </source>
</reference>
<comment type="caution">
    <text evidence="11">The sequence shown here is derived from an EMBL/GenBank/DDBJ whole genome shotgun (WGS) entry which is preliminary data.</text>
</comment>
<proteinExistence type="inferred from homology"/>
<dbReference type="InterPro" id="IPR011701">
    <property type="entry name" value="MFS"/>
</dbReference>
<dbReference type="EMBL" id="BAABKQ010000001">
    <property type="protein sequence ID" value="GAA4806905.1"/>
    <property type="molecule type" value="Genomic_DNA"/>
</dbReference>
<evidence type="ECO:0000256" key="5">
    <source>
        <dbReference type="ARBA" id="ARBA00022692"/>
    </source>
</evidence>
<evidence type="ECO:0000259" key="10">
    <source>
        <dbReference type="PROSITE" id="PS50850"/>
    </source>
</evidence>
<evidence type="ECO:0000256" key="9">
    <source>
        <dbReference type="SAM" id="Phobius"/>
    </source>
</evidence>
<feature type="transmembrane region" description="Helical" evidence="9">
    <location>
        <begin position="183"/>
        <end position="205"/>
    </location>
</feature>
<keyword evidence="6 9" id="KW-1133">Transmembrane helix</keyword>
<comment type="subcellular location">
    <subcellularLocation>
        <location evidence="1">Cell membrane</location>
        <topology evidence="1">Multi-pass membrane protein</topology>
    </subcellularLocation>
</comment>
<feature type="transmembrane region" description="Helical" evidence="9">
    <location>
        <begin position="96"/>
        <end position="115"/>
    </location>
</feature>
<dbReference type="Gene3D" id="1.20.1720.10">
    <property type="entry name" value="Multidrug resistance protein D"/>
    <property type="match status" value="1"/>
</dbReference>
<feature type="transmembrane region" description="Helical" evidence="9">
    <location>
        <begin position="121"/>
        <end position="142"/>
    </location>
</feature>
<evidence type="ECO:0000256" key="7">
    <source>
        <dbReference type="ARBA" id="ARBA00023136"/>
    </source>
</evidence>
<dbReference type="PROSITE" id="PS50850">
    <property type="entry name" value="MFS"/>
    <property type="match status" value="1"/>
</dbReference>
<sequence length="529" mass="54618">MTSENSPGTAAPPGDAAAGATALDARLLKVAGVVVLGAIMATLDMTIVNVAIPTFQDAFNASYANVAWAVTAYTLSLATVIPLTGWAADRYGTKRLYLTALALFVVGSVACSTAWSLEALIGFRVLQGLGGGMLMPLSMTILTRAAGPHRIGRMMALLGVPMLLGPICGPILGGWLIDSVSWHWIFLVNVPVGALAILAAFVVLPSDRTHPGEKFDFLGMLLLSPGLALFLFGVSSIPDEGTVAAVRVLGPGIAGLALMVLFVLHALRKNNALIDLSLFKDRNLTVSVITLLLFVIAFMGTMMLLPSYFMQVRGESTLMAGLLVAPQGLGAMMSMPIGGKLIDKIGPKFVVLPGISLIVVGLGLFTQVGTDTSLWYTSGSLLIMGIGMGFTMMPLMTSALATLTEHKVARGSTLMNIVQQTGASIGAATMSVILTNQMTSHGVDAAAMQSAGAAGGGPVPADMAAKIQELLTGAAGAFSDTFVVSVVIVACTLIPAMFLSRQKVAPSEQAGAAPSAVAGTDDERELVAK</sequence>
<evidence type="ECO:0000256" key="1">
    <source>
        <dbReference type="ARBA" id="ARBA00004651"/>
    </source>
</evidence>
<dbReference type="InterPro" id="IPR036259">
    <property type="entry name" value="MFS_trans_sf"/>
</dbReference>
<keyword evidence="12" id="KW-1185">Reference proteome</keyword>
<dbReference type="PANTHER" id="PTHR42718">
    <property type="entry name" value="MAJOR FACILITATOR SUPERFAMILY MULTIDRUG TRANSPORTER MFSC"/>
    <property type="match status" value="1"/>
</dbReference>
<evidence type="ECO:0000256" key="2">
    <source>
        <dbReference type="ARBA" id="ARBA00008537"/>
    </source>
</evidence>
<feature type="domain" description="Major facilitator superfamily (MFS) profile" evidence="10">
    <location>
        <begin position="30"/>
        <end position="504"/>
    </location>
</feature>
<accession>A0ABP9C9P2</accession>
<dbReference type="SUPFAM" id="SSF103473">
    <property type="entry name" value="MFS general substrate transporter"/>
    <property type="match status" value="1"/>
</dbReference>
<feature type="transmembrane region" description="Helical" evidence="9">
    <location>
        <begin position="64"/>
        <end position="84"/>
    </location>
</feature>
<dbReference type="Pfam" id="PF07690">
    <property type="entry name" value="MFS_1"/>
    <property type="match status" value="1"/>
</dbReference>
<evidence type="ECO:0000256" key="6">
    <source>
        <dbReference type="ARBA" id="ARBA00022989"/>
    </source>
</evidence>
<feature type="transmembrane region" description="Helical" evidence="9">
    <location>
        <begin position="217"/>
        <end position="238"/>
    </location>
</feature>
<organism evidence="11 12">
    <name type="scientific">Tomitella cavernea</name>
    <dbReference type="NCBI Taxonomy" id="1387982"/>
    <lineage>
        <taxon>Bacteria</taxon>
        <taxon>Bacillati</taxon>
        <taxon>Actinomycetota</taxon>
        <taxon>Actinomycetes</taxon>
        <taxon>Mycobacteriales</taxon>
        <taxon>Tomitella</taxon>
    </lineage>
</organism>
<keyword evidence="4" id="KW-1003">Cell membrane</keyword>